<evidence type="ECO:0000259" key="3">
    <source>
        <dbReference type="SMART" id="SM00829"/>
    </source>
</evidence>
<dbReference type="Pfam" id="PF13602">
    <property type="entry name" value="ADH_zinc_N_2"/>
    <property type="match status" value="1"/>
</dbReference>
<name>A0ABD3SS80_9STRA</name>
<dbReference type="Proteomes" id="UP001530377">
    <property type="component" value="Unassembled WGS sequence"/>
</dbReference>
<dbReference type="InterPro" id="IPR013154">
    <property type="entry name" value="ADH-like_N"/>
</dbReference>
<evidence type="ECO:0000256" key="2">
    <source>
        <dbReference type="SAM" id="MobiDB-lite"/>
    </source>
</evidence>
<dbReference type="SUPFAM" id="SSF51735">
    <property type="entry name" value="NAD(P)-binding Rossmann-fold domains"/>
    <property type="match status" value="1"/>
</dbReference>
<evidence type="ECO:0000256" key="1">
    <source>
        <dbReference type="ARBA" id="ARBA00023002"/>
    </source>
</evidence>
<protein>
    <recommendedName>
        <fullName evidence="3">Enoyl reductase (ER) domain-containing protein</fullName>
    </recommendedName>
</protein>
<dbReference type="Gene3D" id="3.40.50.720">
    <property type="entry name" value="NAD(P)-binding Rossmann-like Domain"/>
    <property type="match status" value="1"/>
</dbReference>
<reference evidence="4 5" key="1">
    <citation type="submission" date="2024-10" db="EMBL/GenBank/DDBJ databases">
        <title>Updated reference genomes for cyclostephanoid diatoms.</title>
        <authorList>
            <person name="Roberts W.R."/>
            <person name="Alverson A.J."/>
        </authorList>
    </citation>
    <scope>NUCLEOTIDE SEQUENCE [LARGE SCALE GENOMIC DNA]</scope>
    <source>
        <strain evidence="4 5">AJA228-03</strain>
    </source>
</reference>
<dbReference type="InterPro" id="IPR011032">
    <property type="entry name" value="GroES-like_sf"/>
</dbReference>
<dbReference type="SUPFAM" id="SSF50129">
    <property type="entry name" value="GroES-like"/>
    <property type="match status" value="1"/>
</dbReference>
<dbReference type="Pfam" id="PF08240">
    <property type="entry name" value="ADH_N"/>
    <property type="match status" value="1"/>
</dbReference>
<gene>
    <name evidence="4" type="ORF">ACHAXA_003735</name>
</gene>
<dbReference type="SMART" id="SM00829">
    <property type="entry name" value="PKS_ER"/>
    <property type="match status" value="1"/>
</dbReference>
<dbReference type="PANTHER" id="PTHR43189">
    <property type="entry name" value="ZINC-TYPE ALCOHOL DEHYDROGENASE-LIKE PROTEIN C1198.01-RELATED"/>
    <property type="match status" value="1"/>
</dbReference>
<keyword evidence="5" id="KW-1185">Reference proteome</keyword>
<sequence>MVRIGKLFKKGGPKNVQDEASVMTKDNIKEMGLNFPVDAADSPANGPVNEATTETFSTEMVERRDDAAEPSPFDLGSSASETEHFETEDTLVPNDDGATCNEDDENQLHPTLTDKSFITTAMENDVTANYFHKDVVVNCLDDTDLVIRAMYCIPKPIREDHVVVKVEASSITPRDVMNCSGFGLTKDMLPYVPGYNFVGMIQVLGENSKEEGVFRCGDRVAGVSASGGGSSRFISIPVSRLAKISYRIKSTTAVCLLHDYMAALKTLRIARNKGSSYTGLNILITDGFSPVGQAIITLAGLEGANVYCCAAESKHPYLASLGVKCFPQNPEVWLPAAAQTFDVVVDNTCHDGYSSSRLALNKKGTLVCLGPVYNINPDIDVASGACGVELAEMHQKWSALKAKYMMSQTYFLNTETSFDDDTEQYKQDLKYLIFLCERGLIKPKIAERVSLDDVPEAQRLIQVGKSNGTMVCVPWIEE</sequence>
<dbReference type="PANTHER" id="PTHR43189:SF1">
    <property type="entry name" value="ZINC-TYPE ALCOHOL DEHYDROGENASE-LIKE PROTEIN C1198.01"/>
    <property type="match status" value="1"/>
</dbReference>
<evidence type="ECO:0000313" key="4">
    <source>
        <dbReference type="EMBL" id="KAL3827466.1"/>
    </source>
</evidence>
<dbReference type="InterPro" id="IPR036291">
    <property type="entry name" value="NAD(P)-bd_dom_sf"/>
</dbReference>
<proteinExistence type="predicted"/>
<dbReference type="Gene3D" id="3.90.180.10">
    <property type="entry name" value="Medium-chain alcohol dehydrogenases, catalytic domain"/>
    <property type="match status" value="1"/>
</dbReference>
<keyword evidence="1" id="KW-0560">Oxidoreductase</keyword>
<dbReference type="AlphaFoldDB" id="A0ABD3SS80"/>
<dbReference type="EMBL" id="JALLPB020000003">
    <property type="protein sequence ID" value="KAL3827466.1"/>
    <property type="molecule type" value="Genomic_DNA"/>
</dbReference>
<feature type="domain" description="Enoyl reductase (ER)" evidence="3">
    <location>
        <begin position="138"/>
        <end position="472"/>
    </location>
</feature>
<dbReference type="GO" id="GO:0016491">
    <property type="term" value="F:oxidoreductase activity"/>
    <property type="evidence" value="ECO:0007669"/>
    <property type="project" value="UniProtKB-KW"/>
</dbReference>
<evidence type="ECO:0000313" key="5">
    <source>
        <dbReference type="Proteomes" id="UP001530377"/>
    </source>
</evidence>
<comment type="caution">
    <text evidence="4">The sequence shown here is derived from an EMBL/GenBank/DDBJ whole genome shotgun (WGS) entry which is preliminary data.</text>
</comment>
<feature type="region of interest" description="Disordered" evidence="2">
    <location>
        <begin position="62"/>
        <end position="87"/>
    </location>
</feature>
<accession>A0ABD3SS80</accession>
<dbReference type="InterPro" id="IPR020843">
    <property type="entry name" value="ER"/>
</dbReference>
<organism evidence="4 5">
    <name type="scientific">Cyclostephanos tholiformis</name>
    <dbReference type="NCBI Taxonomy" id="382380"/>
    <lineage>
        <taxon>Eukaryota</taxon>
        <taxon>Sar</taxon>
        <taxon>Stramenopiles</taxon>
        <taxon>Ochrophyta</taxon>
        <taxon>Bacillariophyta</taxon>
        <taxon>Coscinodiscophyceae</taxon>
        <taxon>Thalassiosirophycidae</taxon>
        <taxon>Stephanodiscales</taxon>
        <taxon>Stephanodiscaceae</taxon>
        <taxon>Cyclostephanos</taxon>
    </lineage>
</organism>